<evidence type="ECO:0008006" key="4">
    <source>
        <dbReference type="Google" id="ProtNLM"/>
    </source>
</evidence>
<dbReference type="RefSeq" id="WP_310419405.1">
    <property type="nucleotide sequence ID" value="NZ_JAVDYC010000001.1"/>
</dbReference>
<organism evidence="2 3">
    <name type="scientific">Catenuloplanes niger</name>
    <dbReference type="NCBI Taxonomy" id="587534"/>
    <lineage>
        <taxon>Bacteria</taxon>
        <taxon>Bacillati</taxon>
        <taxon>Actinomycetota</taxon>
        <taxon>Actinomycetes</taxon>
        <taxon>Micromonosporales</taxon>
        <taxon>Micromonosporaceae</taxon>
        <taxon>Catenuloplanes</taxon>
    </lineage>
</organism>
<protein>
    <recommendedName>
        <fullName evidence="4">DUF624 domain-containing protein</fullName>
    </recommendedName>
</protein>
<keyword evidence="1" id="KW-1133">Transmembrane helix</keyword>
<evidence type="ECO:0000313" key="2">
    <source>
        <dbReference type="EMBL" id="MDR7325063.1"/>
    </source>
</evidence>
<dbReference type="EMBL" id="JAVDYC010000001">
    <property type="protein sequence ID" value="MDR7325063.1"/>
    <property type="molecule type" value="Genomic_DNA"/>
</dbReference>
<gene>
    <name evidence="2" type="ORF">J2S44_005313</name>
</gene>
<sequence>MPGGERLALFAECVLAGLCTLVAAVPLVTLLPALGAGCAHVAAHLDGRSTALSTYPRRLLMSFRGGGLALGALLVLALAVLALDLVAVRRGLPGAVPVAVVCAAATLALLVVVLRAAAVWRPGGPCWPALLRDAAGRARTDLPGSLLLVGGLGMLAVTTWQLAPLVIPALGCLLMGGVAVERRLS</sequence>
<evidence type="ECO:0000313" key="3">
    <source>
        <dbReference type="Proteomes" id="UP001183629"/>
    </source>
</evidence>
<comment type="caution">
    <text evidence="2">The sequence shown here is derived from an EMBL/GenBank/DDBJ whole genome shotgun (WGS) entry which is preliminary data.</text>
</comment>
<keyword evidence="1" id="KW-0472">Membrane</keyword>
<keyword evidence="3" id="KW-1185">Reference proteome</keyword>
<dbReference type="Proteomes" id="UP001183629">
    <property type="component" value="Unassembled WGS sequence"/>
</dbReference>
<feature type="transmembrane region" description="Helical" evidence="1">
    <location>
        <begin position="95"/>
        <end position="118"/>
    </location>
</feature>
<keyword evidence="1" id="KW-0812">Transmembrane</keyword>
<accession>A0AAE4CW21</accession>
<feature type="transmembrane region" description="Helical" evidence="1">
    <location>
        <begin position="59"/>
        <end position="83"/>
    </location>
</feature>
<reference evidence="2 3" key="1">
    <citation type="submission" date="2023-07" db="EMBL/GenBank/DDBJ databases">
        <title>Sequencing the genomes of 1000 actinobacteria strains.</title>
        <authorList>
            <person name="Klenk H.-P."/>
        </authorList>
    </citation>
    <scope>NUCLEOTIDE SEQUENCE [LARGE SCALE GENOMIC DNA]</scope>
    <source>
        <strain evidence="2 3">DSM 44711</strain>
    </source>
</reference>
<proteinExistence type="predicted"/>
<feature type="transmembrane region" description="Helical" evidence="1">
    <location>
        <begin position="162"/>
        <end position="180"/>
    </location>
</feature>
<evidence type="ECO:0000256" key="1">
    <source>
        <dbReference type="SAM" id="Phobius"/>
    </source>
</evidence>
<dbReference type="AlphaFoldDB" id="A0AAE4CW21"/>
<name>A0AAE4CW21_9ACTN</name>